<dbReference type="PANTHER" id="PTHR35400">
    <property type="entry name" value="SLR1083 PROTEIN"/>
    <property type="match status" value="1"/>
</dbReference>
<dbReference type="CDD" id="cd06260">
    <property type="entry name" value="DUF820-like"/>
    <property type="match status" value="1"/>
</dbReference>
<protein>
    <recommendedName>
        <fullName evidence="1">Putative restriction endonuclease domain-containing protein</fullName>
    </recommendedName>
</protein>
<gene>
    <name evidence="2" type="ORF">CRI93_06920</name>
</gene>
<dbReference type="EMBL" id="PDEP01000005">
    <property type="protein sequence ID" value="PEN07708.1"/>
    <property type="molecule type" value="Genomic_DNA"/>
</dbReference>
<dbReference type="InterPro" id="IPR011335">
    <property type="entry name" value="Restrct_endonuc-II-like"/>
</dbReference>
<dbReference type="InterPro" id="IPR008538">
    <property type="entry name" value="Uma2"/>
</dbReference>
<dbReference type="SUPFAM" id="SSF52980">
    <property type="entry name" value="Restriction endonuclease-like"/>
    <property type="match status" value="1"/>
</dbReference>
<comment type="caution">
    <text evidence="2">The sequence shown here is derived from an EMBL/GenBank/DDBJ whole genome shotgun (WGS) entry which is preliminary data.</text>
</comment>
<evidence type="ECO:0000313" key="2">
    <source>
        <dbReference type="EMBL" id="PEN07708.1"/>
    </source>
</evidence>
<accession>A0A2H3NM54</accession>
<dbReference type="Pfam" id="PF05685">
    <property type="entry name" value="Uma2"/>
    <property type="match status" value="1"/>
</dbReference>
<dbReference type="Proteomes" id="UP000221024">
    <property type="component" value="Unassembled WGS sequence"/>
</dbReference>
<evidence type="ECO:0000259" key="1">
    <source>
        <dbReference type="Pfam" id="PF05685"/>
    </source>
</evidence>
<dbReference type="Gene3D" id="3.90.1570.10">
    <property type="entry name" value="tt1808, chain A"/>
    <property type="match status" value="1"/>
</dbReference>
<sequence length="195" mass="21740">MPVSAPATLPEPTLYRFSVSDYHQMGEAGVLGPDLNVELLNGHIYEMSPIGSRHAACVDRLNRLFMRAVDDHAIVRVQNPIVLPPDSEPEPDVALLKLRDDNYASRHPRPNEVMLVVEVADASLPFDQEVKVPLYAQAGIPEVWVVALDEDQVHAYRMPESGRYREQTTYERGDKLLLPQPLGDHTISVDAVLPS</sequence>
<name>A0A2H3NM54_9BACT</name>
<dbReference type="InterPro" id="IPR012296">
    <property type="entry name" value="Nuclease_put_TT1808"/>
</dbReference>
<dbReference type="OrthoDB" id="9808428at2"/>
<reference evidence="2 3" key="1">
    <citation type="submission" date="2017-10" db="EMBL/GenBank/DDBJ databases">
        <title>Draft genome of Longimonas halophila.</title>
        <authorList>
            <person name="Goh K.M."/>
            <person name="Shamsir M.S."/>
            <person name="Lim S.W."/>
        </authorList>
    </citation>
    <scope>NUCLEOTIDE SEQUENCE [LARGE SCALE GENOMIC DNA]</scope>
    <source>
        <strain evidence="2 3">KCTC 42399</strain>
    </source>
</reference>
<feature type="domain" description="Putative restriction endonuclease" evidence="1">
    <location>
        <begin position="20"/>
        <end position="187"/>
    </location>
</feature>
<dbReference type="AlphaFoldDB" id="A0A2H3NM54"/>
<keyword evidence="3" id="KW-1185">Reference proteome</keyword>
<evidence type="ECO:0000313" key="3">
    <source>
        <dbReference type="Proteomes" id="UP000221024"/>
    </source>
</evidence>
<organism evidence="2 3">
    <name type="scientific">Longimonas halophila</name>
    <dbReference type="NCBI Taxonomy" id="1469170"/>
    <lineage>
        <taxon>Bacteria</taxon>
        <taxon>Pseudomonadati</taxon>
        <taxon>Rhodothermota</taxon>
        <taxon>Rhodothermia</taxon>
        <taxon>Rhodothermales</taxon>
        <taxon>Salisaetaceae</taxon>
        <taxon>Longimonas</taxon>
    </lineage>
</organism>
<proteinExistence type="predicted"/>
<dbReference type="PANTHER" id="PTHR35400:SF1">
    <property type="entry name" value="SLR1083 PROTEIN"/>
    <property type="match status" value="1"/>
</dbReference>
<dbReference type="RefSeq" id="WP_098061895.1">
    <property type="nucleotide sequence ID" value="NZ_PDEP01000005.1"/>
</dbReference>